<evidence type="ECO:0000256" key="1">
    <source>
        <dbReference type="SAM" id="MobiDB-lite"/>
    </source>
</evidence>
<name>A0A550C0T8_9AGAR</name>
<dbReference type="EMBL" id="VDMD01000036">
    <property type="protein sequence ID" value="TRM58415.1"/>
    <property type="molecule type" value="Genomic_DNA"/>
</dbReference>
<keyword evidence="3" id="KW-1185">Reference proteome</keyword>
<dbReference type="AlphaFoldDB" id="A0A550C0T8"/>
<sequence length="376" mass="42573">MPISKPTPPTSISSRRSASPSPPPVSACSLELWTSILTSCSPFDLCCLYRASVFFRGLLLSDKGQRMLRDAFRNLGLPSCLAISRLYPSETLHLPESLKPEGEEDSMMFIFMMCAGRCVMCSGWAGLPPSASDLCLRICGRVRGGCSCSSHKYTHPNWTYTNSPKTFFLPLEAGFWMPYHVDDVDVASGSWRPNNCRTVVEASSAARVRERSCHQYLVRDLEDAMSDICNLDIDVYHLETDTPWSLSAWSYDDEPSKELAEYEERAKVHEALETIYWAILEWRKRQYEAGSLIRQANLNVLRTIAEERGTTLAELQKDDLTQRILAAFSRDLEHVHPSTFRYLLRTAPQLSNQSKKQPRQPPHRSGLQSVRDIPIC</sequence>
<feature type="region of interest" description="Disordered" evidence="1">
    <location>
        <begin position="1"/>
        <end position="24"/>
    </location>
</feature>
<protein>
    <submittedName>
        <fullName evidence="2">Uncharacterized protein</fullName>
    </submittedName>
</protein>
<organism evidence="2 3">
    <name type="scientific">Schizophyllum amplum</name>
    <dbReference type="NCBI Taxonomy" id="97359"/>
    <lineage>
        <taxon>Eukaryota</taxon>
        <taxon>Fungi</taxon>
        <taxon>Dikarya</taxon>
        <taxon>Basidiomycota</taxon>
        <taxon>Agaricomycotina</taxon>
        <taxon>Agaricomycetes</taxon>
        <taxon>Agaricomycetidae</taxon>
        <taxon>Agaricales</taxon>
        <taxon>Schizophyllaceae</taxon>
        <taxon>Schizophyllum</taxon>
    </lineage>
</organism>
<feature type="compositionally biased region" description="Low complexity" evidence="1">
    <location>
        <begin position="10"/>
        <end position="19"/>
    </location>
</feature>
<feature type="region of interest" description="Disordered" evidence="1">
    <location>
        <begin position="350"/>
        <end position="376"/>
    </location>
</feature>
<reference evidence="2 3" key="1">
    <citation type="journal article" date="2019" name="New Phytol.">
        <title>Comparative genomics reveals unique wood-decay strategies and fruiting body development in the Schizophyllaceae.</title>
        <authorList>
            <person name="Almasi E."/>
            <person name="Sahu N."/>
            <person name="Krizsan K."/>
            <person name="Balint B."/>
            <person name="Kovacs G.M."/>
            <person name="Kiss B."/>
            <person name="Cseklye J."/>
            <person name="Drula E."/>
            <person name="Henrissat B."/>
            <person name="Nagy I."/>
            <person name="Chovatia M."/>
            <person name="Adam C."/>
            <person name="LaButti K."/>
            <person name="Lipzen A."/>
            <person name="Riley R."/>
            <person name="Grigoriev I.V."/>
            <person name="Nagy L.G."/>
        </authorList>
    </citation>
    <scope>NUCLEOTIDE SEQUENCE [LARGE SCALE GENOMIC DNA]</scope>
    <source>
        <strain evidence="2 3">NL-1724</strain>
    </source>
</reference>
<evidence type="ECO:0000313" key="2">
    <source>
        <dbReference type="EMBL" id="TRM58415.1"/>
    </source>
</evidence>
<proteinExistence type="predicted"/>
<dbReference type="Proteomes" id="UP000320762">
    <property type="component" value="Unassembled WGS sequence"/>
</dbReference>
<evidence type="ECO:0000313" key="3">
    <source>
        <dbReference type="Proteomes" id="UP000320762"/>
    </source>
</evidence>
<dbReference type="OrthoDB" id="10309308at2759"/>
<gene>
    <name evidence="2" type="ORF">BD626DRAFT_463817</name>
</gene>
<accession>A0A550C0T8</accession>
<comment type="caution">
    <text evidence="2">The sequence shown here is derived from an EMBL/GenBank/DDBJ whole genome shotgun (WGS) entry which is preliminary data.</text>
</comment>